<evidence type="ECO:0000256" key="1">
    <source>
        <dbReference type="SAM" id="MobiDB-lite"/>
    </source>
</evidence>
<accession>A0A9P1IL04</accession>
<proteinExistence type="predicted"/>
<organism evidence="2 3">
    <name type="scientific">Caenorhabditis angaria</name>
    <dbReference type="NCBI Taxonomy" id="860376"/>
    <lineage>
        <taxon>Eukaryota</taxon>
        <taxon>Metazoa</taxon>
        <taxon>Ecdysozoa</taxon>
        <taxon>Nematoda</taxon>
        <taxon>Chromadorea</taxon>
        <taxon>Rhabditida</taxon>
        <taxon>Rhabditina</taxon>
        <taxon>Rhabditomorpha</taxon>
        <taxon>Rhabditoidea</taxon>
        <taxon>Rhabditidae</taxon>
        <taxon>Peloderinae</taxon>
        <taxon>Caenorhabditis</taxon>
    </lineage>
</organism>
<dbReference type="AlphaFoldDB" id="A0A9P1IL04"/>
<sequence length="693" mass="80676">MKGGNIEEMSRDVKKRQKSSSALYCPQVTRLKTHFDSEFRRFLKSLKRTTDALECNQNSVLLNLEKQIRGSNKRTSKLNLLCKSMRDWKLFFSEFISRCDDIIGVFRFDNIEPVEIAMEKLNISPSLRNYIEGCLFEWRKLFIDKNWMFKYTNLTKSKINLEKEILEYRDKRTTSISILDEFEKYDVDINEMLQIPKENLENWIKNRIKQAKIEMKIRETSSLLNRLPSSSRKFSTREWCMKHYDSNLQPLSDDDFSIEERSSLFGEGDDSPSDISTSSSTSENQQIESIDSFFSKKSTMLDTNLKATSIIEGEFESETCMEQITEYNDVSVAHLIFSNYTWNNQNISQLSNFYLRHLDILAKIQKVQDNCDSEVFGRNLRKFGLRFLPIYSRAIDKTHLSPDSIARVYHDPREYLDQGSPDADELDSFVQSVLKACLEPIFAAREISNLLKTKLEFSKKLIAVQSKNVDIVDVSNVTNFEPEIIKSLQTSLKMRDICGLSSQINQSIIRFIVTFALHIIRTHLMCNFGIDNELKLYNRKMRSMAIADLAEAKKSAKPSVKSEKMVKSERNPRVEKRSFVKMESQVEQDDDDDFCEIIEVDEIPKRKAKVEMVDFDEKPTISKKPTAPSTSAPPVTLENEKKILEMMDEDPDLPDYVKWNLRLILENNQTIRSEISNYRGLTTIFINNRFKNQ</sequence>
<keyword evidence="3" id="KW-1185">Reference proteome</keyword>
<feature type="region of interest" description="Disordered" evidence="1">
    <location>
        <begin position="263"/>
        <end position="286"/>
    </location>
</feature>
<gene>
    <name evidence="2" type="ORF">CAMP_LOCUS8653</name>
</gene>
<evidence type="ECO:0000313" key="2">
    <source>
        <dbReference type="EMBL" id="CAI5446016.1"/>
    </source>
</evidence>
<dbReference type="EMBL" id="CANHGI010000003">
    <property type="protein sequence ID" value="CAI5446016.1"/>
    <property type="molecule type" value="Genomic_DNA"/>
</dbReference>
<name>A0A9P1IL04_9PELO</name>
<dbReference type="OrthoDB" id="5800509at2759"/>
<dbReference type="Proteomes" id="UP001152747">
    <property type="component" value="Unassembled WGS sequence"/>
</dbReference>
<protein>
    <submittedName>
        <fullName evidence="2">Uncharacterized protein</fullName>
    </submittedName>
</protein>
<feature type="compositionally biased region" description="Low complexity" evidence="1">
    <location>
        <begin position="273"/>
        <end position="286"/>
    </location>
</feature>
<reference evidence="2" key="1">
    <citation type="submission" date="2022-11" db="EMBL/GenBank/DDBJ databases">
        <authorList>
            <person name="Kikuchi T."/>
        </authorList>
    </citation>
    <scope>NUCLEOTIDE SEQUENCE</scope>
    <source>
        <strain evidence="2">PS1010</strain>
    </source>
</reference>
<evidence type="ECO:0000313" key="3">
    <source>
        <dbReference type="Proteomes" id="UP001152747"/>
    </source>
</evidence>
<comment type="caution">
    <text evidence="2">The sequence shown here is derived from an EMBL/GenBank/DDBJ whole genome shotgun (WGS) entry which is preliminary data.</text>
</comment>